<dbReference type="InterPro" id="IPR036291">
    <property type="entry name" value="NAD(P)-bd_dom_sf"/>
</dbReference>
<dbReference type="RefSeq" id="WP_117444706.1">
    <property type="nucleotide sequence ID" value="NZ_QVEV01000046.1"/>
</dbReference>
<comment type="caution">
    <text evidence="3">The sequence shown here is derived from an EMBL/GenBank/DDBJ whole genome shotgun (WGS) entry which is preliminary data.</text>
</comment>
<accession>A0A3E2VI67</accession>
<evidence type="ECO:0000313" key="3">
    <source>
        <dbReference type="EMBL" id="RGC10332.1"/>
    </source>
</evidence>
<reference evidence="2" key="2">
    <citation type="journal article" date="2022" name="Clin. Infect. Dis.">
        <title>Association between Clostridium innocuum and antibiotic-associated diarrhea in adults and children: A cross-sectional study and comparative genomics analysis.</title>
        <authorList>
            <person name="Cherny K.E."/>
            <person name="Muscat E.B."/>
            <person name="Balaji A."/>
            <person name="Mukherjee J."/>
            <person name="Ozer E.A."/>
            <person name="Angarone M.P."/>
            <person name="Hauser A.R."/>
            <person name="Sichel J.S."/>
            <person name="Amponsah E."/>
            <person name="Kociolek L.K."/>
        </authorList>
    </citation>
    <scope>NUCLEOTIDE SEQUENCE</scope>
    <source>
        <strain evidence="2">NU1-AC-029v</strain>
    </source>
</reference>
<dbReference type="OrthoDB" id="9812470at2"/>
<evidence type="ECO:0000313" key="4">
    <source>
        <dbReference type="Proteomes" id="UP000260025"/>
    </source>
</evidence>
<dbReference type="Pfam" id="PF04321">
    <property type="entry name" value="RmlD_sub_bind"/>
    <property type="match status" value="1"/>
</dbReference>
<dbReference type="Gene3D" id="3.40.50.720">
    <property type="entry name" value="NAD(P)-binding Rossmann-like Domain"/>
    <property type="match status" value="1"/>
</dbReference>
<sequence>MLSALVGFTGFVGSNLMKSYNFDVLYNSKNIQKAYYTEPDLLVYCGVPAEMFLANSNSEVDLKVIQQAIRNIEKINPKKLVLISTVAVYNDISDGNEDTIIDKSRLSAYGRNRLFLEEWVEKYINDYLIVRLPALYGNNLKKNFIYDYIHVIPKLLKESKYEELFSNDPMIQNYYTKQKNGFYRCNNISKQEQVQILQYFKKVNFSAVNFTDSRNIYQFFNLSNLWNIINIAEQNSIKKLNIVTEPVSIQELYQFLNHREFFNEISEKPLQYNLKTKHAEIFGGKNGYIFTKNYVLNDLENFLRKKHET</sequence>
<dbReference type="EMBL" id="QVEV01000046">
    <property type="protein sequence ID" value="RGC10332.1"/>
    <property type="molecule type" value="Genomic_DNA"/>
</dbReference>
<organism evidence="3 4">
    <name type="scientific">Clostridium innocuum</name>
    <dbReference type="NCBI Taxonomy" id="1522"/>
    <lineage>
        <taxon>Bacteria</taxon>
        <taxon>Bacillati</taxon>
        <taxon>Bacillota</taxon>
        <taxon>Clostridia</taxon>
        <taxon>Eubacteriales</taxon>
        <taxon>Clostridiaceae</taxon>
        <taxon>Clostridium</taxon>
    </lineage>
</organism>
<dbReference type="SUPFAM" id="SSF51735">
    <property type="entry name" value="NAD(P)-binding Rossmann-fold domains"/>
    <property type="match status" value="1"/>
</dbReference>
<protein>
    <submittedName>
        <fullName evidence="3">NAD(P)-dependent oxidoreductase</fullName>
    </submittedName>
    <submittedName>
        <fullName evidence="2">NAD-dependent epimerase/dehydratase family protein</fullName>
    </submittedName>
</protein>
<name>A0A3E2VI67_CLOIN</name>
<feature type="domain" description="RmlD-like substrate binding" evidence="1">
    <location>
        <begin position="34"/>
        <end position="146"/>
    </location>
</feature>
<dbReference type="Proteomes" id="UP001203972">
    <property type="component" value="Unassembled WGS sequence"/>
</dbReference>
<proteinExistence type="predicted"/>
<evidence type="ECO:0000313" key="2">
    <source>
        <dbReference type="EMBL" id="MCR0235023.1"/>
    </source>
</evidence>
<dbReference type="AlphaFoldDB" id="A0A3E2VI67"/>
<dbReference type="EMBL" id="JAKTMA010000047">
    <property type="protein sequence ID" value="MCR0235023.1"/>
    <property type="molecule type" value="Genomic_DNA"/>
</dbReference>
<dbReference type="Proteomes" id="UP000260025">
    <property type="component" value="Unassembled WGS sequence"/>
</dbReference>
<gene>
    <name evidence="3" type="ORF">DXA38_19915</name>
    <name evidence="2" type="ORF">MKC95_19835</name>
</gene>
<dbReference type="InterPro" id="IPR029903">
    <property type="entry name" value="RmlD-like-bd"/>
</dbReference>
<reference evidence="3 4" key="1">
    <citation type="submission" date="2018-08" db="EMBL/GenBank/DDBJ databases">
        <title>A genome reference for cultivated species of the human gut microbiota.</title>
        <authorList>
            <person name="Zou Y."/>
            <person name="Xue W."/>
            <person name="Luo G."/>
        </authorList>
    </citation>
    <scope>NUCLEOTIDE SEQUENCE [LARGE SCALE GENOMIC DNA]</scope>
    <source>
        <strain evidence="3 4">OF01-2LB</strain>
    </source>
</reference>
<evidence type="ECO:0000259" key="1">
    <source>
        <dbReference type="Pfam" id="PF04321"/>
    </source>
</evidence>